<evidence type="ECO:0000256" key="1">
    <source>
        <dbReference type="SAM" id="MobiDB-lite"/>
    </source>
</evidence>
<gene>
    <name evidence="2" type="ORF">PZN02_005949</name>
</gene>
<dbReference type="RefSeq" id="WP_280663618.1">
    <property type="nucleotide sequence ID" value="NZ_CP120375.1"/>
</dbReference>
<dbReference type="EMBL" id="CP120375">
    <property type="protein sequence ID" value="WEX91660.1"/>
    <property type="molecule type" value="Genomic_DNA"/>
</dbReference>
<evidence type="ECO:0000313" key="3">
    <source>
        <dbReference type="Proteomes" id="UP001229355"/>
    </source>
</evidence>
<keyword evidence="2" id="KW-0614">Plasmid</keyword>
<organism evidence="2 3">
    <name type="scientific">Sinorhizobium garamanticum</name>
    <dbReference type="NCBI Taxonomy" id="680247"/>
    <lineage>
        <taxon>Bacteria</taxon>
        <taxon>Pseudomonadati</taxon>
        <taxon>Pseudomonadota</taxon>
        <taxon>Alphaproteobacteria</taxon>
        <taxon>Hyphomicrobiales</taxon>
        <taxon>Rhizobiaceae</taxon>
        <taxon>Sinorhizobium/Ensifer group</taxon>
        <taxon>Sinorhizobium</taxon>
    </lineage>
</organism>
<name>A0ABY8DQ25_9HYPH</name>
<feature type="region of interest" description="Disordered" evidence="1">
    <location>
        <begin position="24"/>
        <end position="43"/>
    </location>
</feature>
<proteinExistence type="predicted"/>
<feature type="compositionally biased region" description="Polar residues" evidence="1">
    <location>
        <begin position="26"/>
        <end position="43"/>
    </location>
</feature>
<protein>
    <submittedName>
        <fullName evidence="2">Uncharacterized protein</fullName>
    </submittedName>
</protein>
<geneLocation type="plasmid" evidence="2 3">
    <name>unnamed</name>
</geneLocation>
<dbReference type="Proteomes" id="UP001229355">
    <property type="component" value="Plasmid unnamed"/>
</dbReference>
<sequence length="43" mass="4697">MSNGSSQKLAGLLDRIQDAGEGFQRWKTTSRLSEQKASGSIEQ</sequence>
<evidence type="ECO:0000313" key="2">
    <source>
        <dbReference type="EMBL" id="WEX91660.1"/>
    </source>
</evidence>
<accession>A0ABY8DQ25</accession>
<reference evidence="2 3" key="1">
    <citation type="submission" date="2023-03" db="EMBL/GenBank/DDBJ databases">
        <authorList>
            <person name="Kaur S."/>
            <person name="Espinosa-Saiz D."/>
            <person name="Velazquez E."/>
            <person name="Menendez E."/>
            <person name="diCenzo G.C."/>
        </authorList>
    </citation>
    <scope>NUCLEOTIDE SEQUENCE [LARGE SCALE GENOMIC DNA]</scope>
    <source>
        <strain evidence="2 3">LMG 24692</strain>
        <plasmid evidence="2 3">unnamed</plasmid>
    </source>
</reference>
<keyword evidence="3" id="KW-1185">Reference proteome</keyword>